<dbReference type="Proteomes" id="UP001596398">
    <property type="component" value="Unassembled WGS sequence"/>
</dbReference>
<proteinExistence type="predicted"/>
<gene>
    <name evidence="2" type="ORF">ACFQJ4_08425</name>
</gene>
<dbReference type="AlphaFoldDB" id="A0ABD5ZP23"/>
<keyword evidence="1" id="KW-1133">Transmembrane helix</keyword>
<comment type="caution">
    <text evidence="2">The sequence shown here is derived from an EMBL/GenBank/DDBJ whole genome shotgun (WGS) entry which is preliminary data.</text>
</comment>
<sequence length="104" mass="10661">MYAFPFALVLGGLGVGLSYVLLGATCYFTGYRTDRPRLKSFGETLLTRSPACIVGVAVAYVLLTTGVGVLALLALGVAAVGALLPPAWALIVALDDAKEGDDGN</sequence>
<evidence type="ECO:0000256" key="1">
    <source>
        <dbReference type="SAM" id="Phobius"/>
    </source>
</evidence>
<keyword evidence="1" id="KW-0812">Transmembrane</keyword>
<dbReference type="EMBL" id="JBHTAP010000001">
    <property type="protein sequence ID" value="MFC7235334.1"/>
    <property type="molecule type" value="Genomic_DNA"/>
</dbReference>
<evidence type="ECO:0000313" key="2">
    <source>
        <dbReference type="EMBL" id="MFC7235334.1"/>
    </source>
</evidence>
<feature type="transmembrane region" description="Helical" evidence="1">
    <location>
        <begin position="51"/>
        <end position="84"/>
    </location>
</feature>
<keyword evidence="3" id="KW-1185">Reference proteome</keyword>
<feature type="transmembrane region" description="Helical" evidence="1">
    <location>
        <begin position="6"/>
        <end position="30"/>
    </location>
</feature>
<organism evidence="2 3">
    <name type="scientific">Halosegnis marinus</name>
    <dbReference type="NCBI Taxonomy" id="3034023"/>
    <lineage>
        <taxon>Archaea</taxon>
        <taxon>Methanobacteriati</taxon>
        <taxon>Methanobacteriota</taxon>
        <taxon>Stenosarchaea group</taxon>
        <taxon>Halobacteria</taxon>
        <taxon>Halobacteriales</taxon>
        <taxon>Natronomonadaceae</taxon>
        <taxon>Halosegnis</taxon>
    </lineage>
</organism>
<evidence type="ECO:0008006" key="4">
    <source>
        <dbReference type="Google" id="ProtNLM"/>
    </source>
</evidence>
<dbReference type="RefSeq" id="WP_276233464.1">
    <property type="nucleotide sequence ID" value="NZ_CP119802.1"/>
</dbReference>
<dbReference type="GeneID" id="79267027"/>
<reference evidence="2 3" key="1">
    <citation type="journal article" date="2019" name="Int. J. Syst. Evol. Microbiol.">
        <title>The Global Catalogue of Microorganisms (GCM) 10K type strain sequencing project: providing services to taxonomists for standard genome sequencing and annotation.</title>
        <authorList>
            <consortium name="The Broad Institute Genomics Platform"/>
            <consortium name="The Broad Institute Genome Sequencing Center for Infectious Disease"/>
            <person name="Wu L."/>
            <person name="Ma J."/>
        </authorList>
    </citation>
    <scope>NUCLEOTIDE SEQUENCE [LARGE SCALE GENOMIC DNA]</scope>
    <source>
        <strain evidence="2 3">DT85</strain>
    </source>
</reference>
<keyword evidence="1" id="KW-0472">Membrane</keyword>
<accession>A0ABD5ZP23</accession>
<protein>
    <recommendedName>
        <fullName evidence="4">Integral membrane protein</fullName>
    </recommendedName>
</protein>
<evidence type="ECO:0000313" key="3">
    <source>
        <dbReference type="Proteomes" id="UP001596398"/>
    </source>
</evidence>
<name>A0ABD5ZP23_9EURY</name>